<proteinExistence type="predicted"/>
<gene>
    <name evidence="1" type="ORF">HINF_LOCUS11730</name>
    <name evidence="2" type="ORF">HINF_LOCUS29098</name>
</gene>
<sequence length="139" mass="16585">MCSVEILIYSAHIQVVIVTKESEPIDNLSRIIQFIPVFCSQFSIAKYSKKRKQHNFPKPIEVVLFKYQLYTNYGYFQSRYHIFLKYSEFIYDATDNQLFVLIRSQKSGNMLIPLLNYEFFVSFQKDYDIIYFTPISAQQ</sequence>
<evidence type="ECO:0000313" key="1">
    <source>
        <dbReference type="EMBL" id="CAI9924085.1"/>
    </source>
</evidence>
<reference evidence="2 3" key="2">
    <citation type="submission" date="2024-07" db="EMBL/GenBank/DDBJ databases">
        <authorList>
            <person name="Akdeniz Z."/>
        </authorList>
    </citation>
    <scope>NUCLEOTIDE SEQUENCE [LARGE SCALE GENOMIC DNA]</scope>
</reference>
<comment type="caution">
    <text evidence="1">The sequence shown here is derived from an EMBL/GenBank/DDBJ whole genome shotgun (WGS) entry which is preliminary data.</text>
</comment>
<protein>
    <submittedName>
        <fullName evidence="2">Hypothetical_protein</fullName>
    </submittedName>
</protein>
<organism evidence="1">
    <name type="scientific">Hexamita inflata</name>
    <dbReference type="NCBI Taxonomy" id="28002"/>
    <lineage>
        <taxon>Eukaryota</taxon>
        <taxon>Metamonada</taxon>
        <taxon>Diplomonadida</taxon>
        <taxon>Hexamitidae</taxon>
        <taxon>Hexamitinae</taxon>
        <taxon>Hexamita</taxon>
    </lineage>
</organism>
<keyword evidence="3" id="KW-1185">Reference proteome</keyword>
<accession>A0AA86TQ27</accession>
<evidence type="ECO:0000313" key="3">
    <source>
        <dbReference type="Proteomes" id="UP001642409"/>
    </source>
</evidence>
<dbReference type="EMBL" id="CAXDID020000093">
    <property type="protein sequence ID" value="CAL6023365.1"/>
    <property type="molecule type" value="Genomic_DNA"/>
</dbReference>
<dbReference type="Proteomes" id="UP001642409">
    <property type="component" value="Unassembled WGS sequence"/>
</dbReference>
<dbReference type="AlphaFoldDB" id="A0AA86TQ27"/>
<reference evidence="1" key="1">
    <citation type="submission" date="2023-06" db="EMBL/GenBank/DDBJ databases">
        <authorList>
            <person name="Kurt Z."/>
        </authorList>
    </citation>
    <scope>NUCLEOTIDE SEQUENCE</scope>
</reference>
<name>A0AA86TQ27_9EUKA</name>
<dbReference type="EMBL" id="CATOUU010000302">
    <property type="protein sequence ID" value="CAI9924085.1"/>
    <property type="molecule type" value="Genomic_DNA"/>
</dbReference>
<evidence type="ECO:0000313" key="2">
    <source>
        <dbReference type="EMBL" id="CAL6023365.1"/>
    </source>
</evidence>